<name>A0ABY4YVW1_9MICO</name>
<dbReference type="InterPro" id="IPR002328">
    <property type="entry name" value="ADH_Zn_CS"/>
</dbReference>
<evidence type="ECO:0000259" key="6">
    <source>
        <dbReference type="SMART" id="SM00829"/>
    </source>
</evidence>
<accession>A0ABY4YVW1</accession>
<dbReference type="InterPro" id="IPR013154">
    <property type="entry name" value="ADH-like_N"/>
</dbReference>
<dbReference type="InterPro" id="IPR036291">
    <property type="entry name" value="NAD(P)-bd_dom_sf"/>
</dbReference>
<dbReference type="Proteomes" id="UP001056455">
    <property type="component" value="Chromosome"/>
</dbReference>
<keyword evidence="2 5" id="KW-0479">Metal-binding</keyword>
<dbReference type="SMART" id="SM00829">
    <property type="entry name" value="PKS_ER"/>
    <property type="match status" value="1"/>
</dbReference>
<dbReference type="PROSITE" id="PS00059">
    <property type="entry name" value="ADH_ZINC"/>
    <property type="match status" value="1"/>
</dbReference>
<feature type="domain" description="Enoyl reductase (ER)" evidence="6">
    <location>
        <begin position="10"/>
        <end position="345"/>
    </location>
</feature>
<proteinExistence type="inferred from homology"/>
<dbReference type="InterPro" id="IPR013149">
    <property type="entry name" value="ADH-like_C"/>
</dbReference>
<comment type="cofactor">
    <cofactor evidence="1 5">
        <name>Zn(2+)</name>
        <dbReference type="ChEBI" id="CHEBI:29105"/>
    </cofactor>
</comment>
<keyword evidence="8" id="KW-1185">Reference proteome</keyword>
<evidence type="ECO:0000256" key="4">
    <source>
        <dbReference type="ARBA" id="ARBA00023002"/>
    </source>
</evidence>
<dbReference type="InterPro" id="IPR029752">
    <property type="entry name" value="D-isomer_DH_CS1"/>
</dbReference>
<evidence type="ECO:0000256" key="3">
    <source>
        <dbReference type="ARBA" id="ARBA00022833"/>
    </source>
</evidence>
<evidence type="ECO:0000256" key="5">
    <source>
        <dbReference type="RuleBase" id="RU361277"/>
    </source>
</evidence>
<dbReference type="RefSeq" id="WP_252593766.1">
    <property type="nucleotide sequence ID" value="NZ_CP099489.1"/>
</dbReference>
<dbReference type="SUPFAM" id="SSF51735">
    <property type="entry name" value="NAD(P)-binding Rossmann-fold domains"/>
    <property type="match status" value="1"/>
</dbReference>
<evidence type="ECO:0000313" key="8">
    <source>
        <dbReference type="Proteomes" id="UP001056455"/>
    </source>
</evidence>
<evidence type="ECO:0000313" key="7">
    <source>
        <dbReference type="EMBL" id="USQ80390.1"/>
    </source>
</evidence>
<evidence type="ECO:0000256" key="1">
    <source>
        <dbReference type="ARBA" id="ARBA00001947"/>
    </source>
</evidence>
<dbReference type="Pfam" id="PF08240">
    <property type="entry name" value="ADH_N"/>
    <property type="match status" value="1"/>
</dbReference>
<dbReference type="Gene3D" id="3.90.180.10">
    <property type="entry name" value="Medium-chain alcohol dehydrogenases, catalytic domain"/>
    <property type="match status" value="1"/>
</dbReference>
<keyword evidence="4" id="KW-0560">Oxidoreductase</keyword>
<dbReference type="InterPro" id="IPR011032">
    <property type="entry name" value="GroES-like_sf"/>
</dbReference>
<sequence length="347" mass="35668">MRAVRFDSFGEMPYVTDVPVPDPPEGGVVVRVAATGLCRSDWHGWQGHDTDITTLPHTPGHEFAGVVHSIGAGVEQVQVGQRVTVPFVCGCGQCDVCRMGASHVCPHQWQPGVNGPGSFAEFVALPRADFNVVPLPDEVSFAVAAGLGCRLATAYRAVVDVARVRRGETVAVLGCGGVGLSAVMVAVSLGATVIATDLDPAARQLAADLGAVSVLDASRDDVAEQIREATGGGADVAIDALGSVATAQATTEALAIRGRHVQVGLLPPAVVAGRATVPMHTVIARELQVLGSHGMPAGDYPRLLQDIADGRLAPEKLLGATISLEEAPAALASMNGRTTPGVTIIEP</sequence>
<dbReference type="PANTHER" id="PTHR43401:SF5">
    <property type="entry name" value="ALCOHOL DEHYDROGENASE-RELATED"/>
    <property type="match status" value="1"/>
</dbReference>
<dbReference type="PROSITE" id="PS00065">
    <property type="entry name" value="D_2_HYDROXYACID_DH_1"/>
    <property type="match status" value="1"/>
</dbReference>
<evidence type="ECO:0000256" key="2">
    <source>
        <dbReference type="ARBA" id="ARBA00022723"/>
    </source>
</evidence>
<keyword evidence="3 5" id="KW-0862">Zinc</keyword>
<dbReference type="InterPro" id="IPR050129">
    <property type="entry name" value="Zn_alcohol_dh"/>
</dbReference>
<dbReference type="SUPFAM" id="SSF50129">
    <property type="entry name" value="GroES-like"/>
    <property type="match status" value="1"/>
</dbReference>
<gene>
    <name evidence="7" type="ORF">NF556_01615</name>
</gene>
<protein>
    <submittedName>
        <fullName evidence="7">Alcohol dehydrogenase catalytic domain-containing protein</fullName>
    </submittedName>
</protein>
<organism evidence="7 8">
    <name type="scientific">Ornithinimicrobium faecis</name>
    <dbReference type="NCBI Taxonomy" id="2934158"/>
    <lineage>
        <taxon>Bacteria</taxon>
        <taxon>Bacillati</taxon>
        <taxon>Actinomycetota</taxon>
        <taxon>Actinomycetes</taxon>
        <taxon>Micrococcales</taxon>
        <taxon>Ornithinimicrobiaceae</taxon>
        <taxon>Ornithinimicrobium</taxon>
    </lineage>
</organism>
<comment type="similarity">
    <text evidence="5">Belongs to the zinc-containing alcohol dehydrogenase family.</text>
</comment>
<dbReference type="Pfam" id="PF00107">
    <property type="entry name" value="ADH_zinc_N"/>
    <property type="match status" value="1"/>
</dbReference>
<dbReference type="PANTHER" id="PTHR43401">
    <property type="entry name" value="L-THREONINE 3-DEHYDROGENASE"/>
    <property type="match status" value="1"/>
</dbReference>
<reference evidence="7" key="1">
    <citation type="submission" date="2022-06" db="EMBL/GenBank/DDBJ databases">
        <title>Ornithinimicrobium HY1793.</title>
        <authorList>
            <person name="Huang Y."/>
        </authorList>
    </citation>
    <scope>NUCLEOTIDE SEQUENCE</scope>
    <source>
        <strain evidence="7">HY1793</strain>
    </source>
</reference>
<dbReference type="EMBL" id="CP099489">
    <property type="protein sequence ID" value="USQ80390.1"/>
    <property type="molecule type" value="Genomic_DNA"/>
</dbReference>
<dbReference type="InterPro" id="IPR020843">
    <property type="entry name" value="ER"/>
</dbReference>